<feature type="compositionally biased region" description="Pro residues" evidence="5">
    <location>
        <begin position="1521"/>
        <end position="1532"/>
    </location>
</feature>
<dbReference type="InterPro" id="IPR001005">
    <property type="entry name" value="SANT/Myb"/>
</dbReference>
<dbReference type="InterPro" id="IPR000330">
    <property type="entry name" value="SNF2_N"/>
</dbReference>
<feature type="region of interest" description="Disordered" evidence="5">
    <location>
        <begin position="458"/>
        <end position="477"/>
    </location>
</feature>
<name>A0A836CTM9_SHEEP</name>
<protein>
    <recommendedName>
        <fullName evidence="12">E1A-binding protein p400</fullName>
    </recommendedName>
</protein>
<feature type="region of interest" description="Disordered" evidence="5">
    <location>
        <begin position="2239"/>
        <end position="2262"/>
    </location>
</feature>
<dbReference type="PROSITE" id="PS50090">
    <property type="entry name" value="MYB_LIKE"/>
    <property type="match status" value="1"/>
</dbReference>
<dbReference type="Pfam" id="PF07529">
    <property type="entry name" value="HSA"/>
    <property type="match status" value="1"/>
</dbReference>
<sequence>MHHGSGPQNVQHQLQRSRAFAGSDGEEQQAHPNPPQSPATPFAPAVSPSAPQSPGYQVSQLMNRSPVAGQNVNITLQNVGPVVGGNPQITLAPLPLPSPTSPGFQFSAQQRRFEHGSPSYIQVTSPLSQQVQTQSPTQPSPGPGPGLQSVRAGAPGPGLGLCSSSPTGGFVDASVLVRQISLSPSSGGHFVFQEGSGLAQMAPGTQVQLQHAGAPITVSRERRLSQPHAQSGGTVHHLGPQSPAAAGGAGLQPLSSPGHITTTSLPPQISSIIQGQLIQQQQVLQGPSLTRPLLPGVGVGVGGTSAFGMTSPPPPTSPSRTAVPPGLSSLPLSSAGSTGVRKAPRKLEEIPPASQELAQMRKQCLDYHYREMEALKEAFKEYLIELFFLQHLQGNMMDFLAFKKKHYAPLQAYLRQNDLDLEEEDEEEEEEEEKSEVINDEQALAGTLVAGAGNAIETDPFKRQQAGPPAEQSKRPRLEVGHQGVVFQHPGVNTGVPLQQLMPTVQGGMPPAPQAAQLAGQKQSQQQYDPSTGPPVQNAASLHTPPPQLPTRLPPAGLPATPLPPALQFPPQPQMAEPQTQLPVPMKTQPPNAPVPAPPPGQLSTAPPQPTPPTLHIPMPGKAQMQAPPLPAQPQTVAPTRPPVDPTQSCLRPPPSTSTTSTVAPASGSGLGPSPARASPVNRPSLATNKSLSPVTSRAPGAAVSAPPKPQSPAQNAAPPQDSSQDKLAEQIALENQIHQRIADLRKEGLWSLRRLPKLQEAPRPKSHWDYLLEEMQWMATDFAQERRWKVAAAKKLVRTVARHHEEKKLREERGKKEEQNRLRRIAASTAREIEYFWSNIEQVVEIKLQVELEEKRKKALNLQKVSRKGKELRPKGLDVLPENFLDSGISGRKRKASMSLTDDEVEDEEETIEEEEANEGVVDHQTELSNLAKEAELPLIDLMKLYEGAFLPNFQWPQPKPDSEETSEEEDIEDCPGDRESRKDVVLIDSLFIMDQFKAAERVIVGKPHTRDIAEVTAVAEAILPKGSARISTAVKLNAPALLYGALRDYQKIGLDWLAKLYRKNLNGILADEAGLGKTVQIIAFFAHLACNEGNWGPHLVVVRSCNILKWELELKRWCPGLKTLLYVGSHRELKAKRQEWTEPNSFNICITSYKQFFKGFASFTRVRWKCLVIDEMQRVKGMTERHWEAVFTLQSQQRLLLIDAPLHNTFLELWTMVHFLIPGISRPYLHFPLKAPNEENQDYYHKVVIRLHRVTQPFILRRTKRDVEKQLTKKYEHVLKCRLSNRQKALYEDVILQPGTQEALKSGHFVDVLSILLRLQRICNHPGLVAPRLPESSYTAGPLQYRSASLVLKALDRDFWKETDLSIFDLLGLESKMTRHEAELLGKKKVTRKLFEELFTAPPPSSRPAAVKLKPSRLFQPVQYGQKPEGRTVAFPNTHPPRTATPATATATPQGHVRGRPPIATFSANPDAKAAAAPFQTSQASTGAPRHQPTSTFSTAPSPAHPAKLRAQTTVPASAPGPPQPQPQAPSHPAGQSALPQGLVLTSQAQARLPSGEVVKIAQLASLAGPPSRVAQPETPVTLQFQGNKFTLSHSQLRQLTAGQPLQLQGSVLQIVSAPGQSYLRPPGPVVMQTVSQAGALNALGSKPPASGPSPTPVTPPVGVPGRVAVSPLAAGEPGAASKPASPVAGPTQEEKSRLLKERLDQIYFVNERRCSRSPIYGRDLLGVCSLPGREQVPWFRASDRGHGKGAGPASRYTSPSKSHRDLILTLTQRQESLQDVIDRVVCVIPPVVAAPPHLWVARPPSLYSHRMRLFRHCLREHTAPYAQQLQRMTALHSLRFPELRLVQFDSGKLEALAILLQKLKSEGRRVLILSQMILMLDILEMFLNFHYLTYIRIDENANSEQRQELMRSFNRDRRIFCALLSTHSRATGVSLVEADAVVFYDHDLNPVMDAKAQEWCDRIGRRKDVHIYRLVSGNSIEEKLLKNGTKDLIREVAAQGNDYSMAFLTQRTIQELFEVYPPMDDTGFPVKAEEFVVLSQEPSVTETIAPKIARPFIEALKSIEYLEEEDAQQPAEEAVPGSPDSSGSRWGEEPSQLEELADFMGQLTPIEKYALNYLELFHTSIDQEKERSSEGAVMTAVREWEARNARSLREQEARARLEQEQEQLLTYTREDAYSAEFVCEGADGQTEVMPLWTPPTPPQDDNDIYIDSVMCLMYETTPIPESKLPPVYVRKERRRHKTDPSAAGRKKKQRHGEAVVPPRSLFDRTTPGMLKIRREGKEQKKNILLKQQTQFAKPLPTFAKPTTESGPDNPEWLISEDWALLQAVKQLLELPLNLTIVSPAHTPNWDLVSDVVNSCSRIYRSSKQCRNRYENVLIPREEGKSKNNRPLRTGQMYAQDENATHTQLYTSHFDLMKMTAGKRSPPIKPLLGMNPFQKNPKHASVLAESGINYDKPLPPIQVASLRAERIAKEKKALADQQKAQQPPVTQPPPPPPQPQPPPPQQPPPPLPQPSAAGSQQPPGPPAVQPQAQAQPPAQPAPPPPKAPPAITTVGSAAVLQAGAIKTSVTGTSMPAGTVSGNVIVNTIAGVPAATFQSINKRLASPVAPGALT</sequence>
<feature type="compositionally biased region" description="Low complexity" evidence="5">
    <location>
        <begin position="124"/>
        <end position="137"/>
    </location>
</feature>
<keyword evidence="2" id="KW-0378">Hydrolase</keyword>
<feature type="compositionally biased region" description="Acidic residues" evidence="5">
    <location>
        <begin position="421"/>
        <end position="434"/>
    </location>
</feature>
<dbReference type="CDD" id="cd18793">
    <property type="entry name" value="SF2_C_SNF"/>
    <property type="match status" value="1"/>
</dbReference>
<feature type="compositionally biased region" description="Low complexity" evidence="5">
    <location>
        <begin position="702"/>
        <end position="723"/>
    </location>
</feature>
<feature type="compositionally biased region" description="Pro residues" evidence="5">
    <location>
        <begin position="2491"/>
        <end position="2515"/>
    </location>
</feature>
<evidence type="ECO:0000256" key="4">
    <source>
        <dbReference type="ARBA" id="ARBA00023242"/>
    </source>
</evidence>
<feature type="compositionally biased region" description="Low complexity" evidence="5">
    <location>
        <begin position="39"/>
        <end position="54"/>
    </location>
</feature>
<dbReference type="FunFam" id="3.40.50.300:FF:001674">
    <property type="entry name" value="E1A-binding protein p400 isoform X7"/>
    <property type="match status" value="1"/>
</dbReference>
<dbReference type="Gene3D" id="3.40.50.300">
    <property type="entry name" value="P-loop containing nucleotide triphosphate hydrolases"/>
    <property type="match status" value="2"/>
</dbReference>
<dbReference type="GO" id="GO:0035267">
    <property type="term" value="C:NuA4 histone acetyltransferase complex"/>
    <property type="evidence" value="ECO:0007669"/>
    <property type="project" value="TreeGrafter"/>
</dbReference>
<feature type="compositionally biased region" description="Pro residues" evidence="5">
    <location>
        <begin position="2539"/>
        <end position="2550"/>
    </location>
</feature>
<evidence type="ECO:0000256" key="5">
    <source>
        <dbReference type="SAM" id="MobiDB-lite"/>
    </source>
</evidence>
<keyword evidence="4" id="KW-0539">Nucleus</keyword>
<feature type="compositionally biased region" description="Polar residues" evidence="5">
    <location>
        <begin position="528"/>
        <end position="541"/>
    </location>
</feature>
<feature type="region of interest" description="Disordered" evidence="5">
    <location>
        <begin position="124"/>
        <end position="163"/>
    </location>
</feature>
<evidence type="ECO:0008006" key="12">
    <source>
        <dbReference type="Google" id="ProtNLM"/>
    </source>
</evidence>
<dbReference type="SMART" id="SM00487">
    <property type="entry name" value="DEXDc"/>
    <property type="match status" value="1"/>
</dbReference>
<feature type="region of interest" description="Disordered" evidence="5">
    <location>
        <begin position="2071"/>
        <end position="2098"/>
    </location>
</feature>
<feature type="region of interest" description="Disordered" evidence="5">
    <location>
        <begin position="2475"/>
        <end position="2555"/>
    </location>
</feature>
<dbReference type="CDD" id="cd00167">
    <property type="entry name" value="SANT"/>
    <property type="match status" value="1"/>
</dbReference>
<feature type="compositionally biased region" description="Low complexity" evidence="5">
    <location>
        <begin position="1442"/>
        <end position="1455"/>
    </location>
</feature>
<evidence type="ECO:0000259" key="9">
    <source>
        <dbReference type="PROSITE" id="PS51204"/>
    </source>
</evidence>
<feature type="region of interest" description="Disordered" evidence="5">
    <location>
        <begin position="1645"/>
        <end position="1698"/>
    </location>
</feature>
<dbReference type="SUPFAM" id="SSF52540">
    <property type="entry name" value="P-loop containing nucleoside triphosphate hydrolases"/>
    <property type="match status" value="2"/>
</dbReference>
<feature type="compositionally biased region" description="Low complexity" evidence="5">
    <location>
        <begin position="2481"/>
        <end position="2490"/>
    </location>
</feature>
<proteinExistence type="predicted"/>
<feature type="domain" description="Helicase C-terminal" evidence="8">
    <location>
        <begin position="1855"/>
        <end position="2007"/>
    </location>
</feature>
<evidence type="ECO:0000256" key="2">
    <source>
        <dbReference type="ARBA" id="ARBA00022801"/>
    </source>
</evidence>
<dbReference type="FunFam" id="3.40.50.10810:FF:000033">
    <property type="entry name" value="E1A-binding protein p400 isoform X9"/>
    <property type="match status" value="1"/>
</dbReference>
<feature type="region of interest" description="Disordered" evidence="5">
    <location>
        <begin position="497"/>
        <end position="729"/>
    </location>
</feature>
<keyword evidence="3" id="KW-0156">Chromatin regulator</keyword>
<dbReference type="InterPro" id="IPR001650">
    <property type="entry name" value="Helicase_C-like"/>
</dbReference>
<evidence type="ECO:0000259" key="7">
    <source>
        <dbReference type="PROSITE" id="PS51192"/>
    </source>
</evidence>
<dbReference type="PROSITE" id="PS51194">
    <property type="entry name" value="HELICASE_CTER"/>
    <property type="match status" value="1"/>
</dbReference>
<feature type="non-terminal residue" evidence="10">
    <location>
        <position position="1"/>
    </location>
</feature>
<dbReference type="SMART" id="SM00490">
    <property type="entry name" value="HELICc"/>
    <property type="match status" value="1"/>
</dbReference>
<dbReference type="Pfam" id="PF00271">
    <property type="entry name" value="Helicase_C"/>
    <property type="match status" value="1"/>
</dbReference>
<feature type="compositionally biased region" description="Low complexity" evidence="5">
    <location>
        <begin position="657"/>
        <end position="667"/>
    </location>
</feature>
<feature type="compositionally biased region" description="Low complexity" evidence="5">
    <location>
        <begin position="506"/>
        <end position="527"/>
    </location>
</feature>
<evidence type="ECO:0000259" key="6">
    <source>
        <dbReference type="PROSITE" id="PS50090"/>
    </source>
</evidence>
<accession>A0A836CTM9</accession>
<dbReference type="InterPro" id="IPR014001">
    <property type="entry name" value="Helicase_ATP-bd"/>
</dbReference>
<evidence type="ECO:0000256" key="3">
    <source>
        <dbReference type="ARBA" id="ARBA00022853"/>
    </source>
</evidence>
<feature type="region of interest" description="Disordered" evidence="5">
    <location>
        <begin position="1425"/>
        <end position="1540"/>
    </location>
</feature>
<feature type="region of interest" description="Disordered" evidence="5">
    <location>
        <begin position="956"/>
        <end position="980"/>
    </location>
</feature>
<evidence type="ECO:0000256" key="1">
    <source>
        <dbReference type="ARBA" id="ARBA00004123"/>
    </source>
</evidence>
<dbReference type="PROSITE" id="PS51204">
    <property type="entry name" value="HSA"/>
    <property type="match status" value="1"/>
</dbReference>
<dbReference type="Gene3D" id="1.10.10.60">
    <property type="entry name" value="Homeodomain-like"/>
    <property type="match status" value="1"/>
</dbReference>
<dbReference type="GO" id="GO:0005524">
    <property type="term" value="F:ATP binding"/>
    <property type="evidence" value="ECO:0007669"/>
    <property type="project" value="InterPro"/>
</dbReference>
<evidence type="ECO:0000259" key="8">
    <source>
        <dbReference type="PROSITE" id="PS51194"/>
    </source>
</evidence>
<dbReference type="EMBL" id="JAEMGP010000017">
    <property type="protein sequence ID" value="KAG5198612.1"/>
    <property type="molecule type" value="Genomic_DNA"/>
</dbReference>
<dbReference type="InterPro" id="IPR027417">
    <property type="entry name" value="P-loop_NTPase"/>
</dbReference>
<feature type="region of interest" description="Disordered" evidence="5">
    <location>
        <begin position="224"/>
        <end position="266"/>
    </location>
</feature>
<dbReference type="Proteomes" id="UP000664991">
    <property type="component" value="Chromosome 17"/>
</dbReference>
<dbReference type="PANTHER" id="PTHR46459:SF1">
    <property type="entry name" value="E1A-BINDING PROTEIN P400"/>
    <property type="match status" value="1"/>
</dbReference>
<dbReference type="SMART" id="SM00573">
    <property type="entry name" value="HSA"/>
    <property type="match status" value="1"/>
</dbReference>
<dbReference type="GO" id="GO:0016787">
    <property type="term" value="F:hydrolase activity"/>
    <property type="evidence" value="ECO:0007669"/>
    <property type="project" value="UniProtKB-KW"/>
</dbReference>
<feature type="region of interest" description="Disordered" evidence="5">
    <location>
        <begin position="421"/>
        <end position="441"/>
    </location>
</feature>
<dbReference type="Pfam" id="PF00176">
    <property type="entry name" value="SNF2-rel_dom"/>
    <property type="match status" value="1"/>
</dbReference>
<feature type="compositionally biased region" description="Low complexity" evidence="5">
    <location>
        <begin position="238"/>
        <end position="266"/>
    </location>
</feature>
<dbReference type="GO" id="GO:0006325">
    <property type="term" value="P:chromatin organization"/>
    <property type="evidence" value="ECO:0007669"/>
    <property type="project" value="UniProtKB-KW"/>
</dbReference>
<organism evidence="10 11">
    <name type="scientific">Ovis aries</name>
    <name type="common">Sheep</name>
    <dbReference type="NCBI Taxonomy" id="9940"/>
    <lineage>
        <taxon>Eukaryota</taxon>
        <taxon>Metazoa</taxon>
        <taxon>Chordata</taxon>
        <taxon>Craniata</taxon>
        <taxon>Vertebrata</taxon>
        <taxon>Euteleostomi</taxon>
        <taxon>Mammalia</taxon>
        <taxon>Eutheria</taxon>
        <taxon>Laurasiatheria</taxon>
        <taxon>Artiodactyla</taxon>
        <taxon>Ruminantia</taxon>
        <taxon>Pecora</taxon>
        <taxon>Bovidae</taxon>
        <taxon>Caprinae</taxon>
        <taxon>Ovis</taxon>
    </lineage>
</organism>
<dbReference type="InterPro" id="IPR038718">
    <property type="entry name" value="SNF2-like_sf"/>
</dbReference>
<evidence type="ECO:0000313" key="10">
    <source>
        <dbReference type="EMBL" id="KAG5198612.1"/>
    </source>
</evidence>
<dbReference type="GO" id="GO:0000812">
    <property type="term" value="C:Swr1 complex"/>
    <property type="evidence" value="ECO:0007669"/>
    <property type="project" value="TreeGrafter"/>
</dbReference>
<feature type="compositionally biased region" description="Polar residues" evidence="5">
    <location>
        <begin position="1"/>
        <end position="16"/>
    </location>
</feature>
<feature type="region of interest" description="Disordered" evidence="5">
    <location>
        <begin position="1"/>
        <end position="62"/>
    </location>
</feature>
<dbReference type="PROSITE" id="PS51192">
    <property type="entry name" value="HELICASE_ATP_BIND_1"/>
    <property type="match status" value="1"/>
</dbReference>
<feature type="compositionally biased region" description="Polar residues" evidence="5">
    <location>
        <begin position="1481"/>
        <end position="1503"/>
    </location>
</feature>
<dbReference type="InterPro" id="IPR014012">
    <property type="entry name" value="HSA_dom"/>
</dbReference>
<dbReference type="InterPro" id="IPR031575">
    <property type="entry name" value="EP400_N"/>
</dbReference>
<reference evidence="10 11" key="1">
    <citation type="submission" date="2020-12" db="EMBL/GenBank/DDBJ databases">
        <title>De novo assembly of Tibetan sheep genome.</title>
        <authorList>
            <person name="Li X."/>
        </authorList>
    </citation>
    <scope>NUCLEOTIDE SEQUENCE [LARGE SCALE GENOMIC DNA]</scope>
    <source>
        <tissue evidence="10">Heart</tissue>
    </source>
</reference>
<dbReference type="GO" id="GO:0003682">
    <property type="term" value="F:chromatin binding"/>
    <property type="evidence" value="ECO:0007669"/>
    <property type="project" value="TreeGrafter"/>
</dbReference>
<feature type="compositionally biased region" description="Acidic residues" evidence="5">
    <location>
        <begin position="965"/>
        <end position="976"/>
    </location>
</feature>
<feature type="compositionally biased region" description="Low complexity" evidence="5">
    <location>
        <begin position="616"/>
        <end position="639"/>
    </location>
</feature>
<comment type="subcellular location">
    <subcellularLocation>
        <location evidence="1">Nucleus</location>
    </subcellularLocation>
</comment>
<comment type="caution">
    <text evidence="10">The sequence shown here is derived from an EMBL/GenBank/DDBJ whole genome shotgun (WGS) entry which is preliminary data.</text>
</comment>
<dbReference type="Gene3D" id="3.40.50.10810">
    <property type="entry name" value="Tandem AAA-ATPase domain"/>
    <property type="match status" value="1"/>
</dbReference>
<feature type="compositionally biased region" description="Pro residues" evidence="5">
    <location>
        <begin position="544"/>
        <end position="573"/>
    </location>
</feature>
<feature type="compositionally biased region" description="Polar residues" evidence="5">
    <location>
        <begin position="685"/>
        <end position="696"/>
    </location>
</feature>
<dbReference type="Pfam" id="PF15790">
    <property type="entry name" value="EP400_N"/>
    <property type="match status" value="1"/>
</dbReference>
<dbReference type="GO" id="GO:0006281">
    <property type="term" value="P:DNA repair"/>
    <property type="evidence" value="ECO:0007669"/>
    <property type="project" value="TreeGrafter"/>
</dbReference>
<feature type="region of interest" description="Disordered" evidence="5">
    <location>
        <begin position="1744"/>
        <end position="1763"/>
    </location>
</feature>
<dbReference type="InterPro" id="IPR049730">
    <property type="entry name" value="SNF2/RAD54-like_C"/>
</dbReference>
<feature type="domain" description="HSA" evidence="9">
    <location>
        <begin position="756"/>
        <end position="828"/>
    </location>
</feature>
<feature type="compositionally biased region" description="Pro residues" evidence="5">
    <location>
        <begin position="1652"/>
        <end position="1665"/>
    </location>
</feature>
<gene>
    <name evidence="10" type="ORF">JEQ12_007208</name>
</gene>
<evidence type="ECO:0000313" key="11">
    <source>
        <dbReference type="Proteomes" id="UP000664991"/>
    </source>
</evidence>
<feature type="compositionally biased region" description="Pro residues" evidence="5">
    <location>
        <begin position="591"/>
        <end position="615"/>
    </location>
</feature>
<dbReference type="PANTHER" id="PTHR46459">
    <property type="entry name" value="E1A-BINDING PROTEIN P400-RELATED"/>
    <property type="match status" value="1"/>
</dbReference>
<feature type="domain" description="Myb-like" evidence="6">
    <location>
        <begin position="2319"/>
        <end position="2380"/>
    </location>
</feature>
<feature type="domain" description="Helicase ATP-binding" evidence="7">
    <location>
        <begin position="1060"/>
        <end position="1225"/>
    </location>
</feature>